<reference evidence="4 5" key="1">
    <citation type="submission" date="2019-03" db="EMBL/GenBank/DDBJ databases">
        <title>Above-ground endophytic microbial communities from plants in different locations in the United States.</title>
        <authorList>
            <person name="Frank C."/>
        </authorList>
    </citation>
    <scope>NUCLEOTIDE SEQUENCE [LARGE SCALE GENOMIC DNA]</scope>
    <source>
        <strain evidence="4 5">LP_13_YM</strain>
    </source>
</reference>
<dbReference type="SUPFAM" id="SSF51735">
    <property type="entry name" value="NAD(P)-binding Rossmann-fold domains"/>
    <property type="match status" value="1"/>
</dbReference>
<dbReference type="Pfam" id="PF00107">
    <property type="entry name" value="ADH_zinc_N"/>
    <property type="match status" value="1"/>
</dbReference>
<dbReference type="InterPro" id="IPR011032">
    <property type="entry name" value="GroES-like_sf"/>
</dbReference>
<keyword evidence="2" id="KW-0560">Oxidoreductase</keyword>
<dbReference type="CDD" id="cd05286">
    <property type="entry name" value="QOR2"/>
    <property type="match status" value="1"/>
</dbReference>
<dbReference type="Gene3D" id="3.40.50.720">
    <property type="entry name" value="NAD(P)-binding Rossmann-like Domain"/>
    <property type="match status" value="1"/>
</dbReference>
<evidence type="ECO:0000313" key="5">
    <source>
        <dbReference type="Proteomes" id="UP000295645"/>
    </source>
</evidence>
<dbReference type="InterPro" id="IPR013154">
    <property type="entry name" value="ADH-like_N"/>
</dbReference>
<proteinExistence type="predicted"/>
<dbReference type="SUPFAM" id="SSF50129">
    <property type="entry name" value="GroES-like"/>
    <property type="match status" value="1"/>
</dbReference>
<dbReference type="InterPro" id="IPR013149">
    <property type="entry name" value="ADH-like_C"/>
</dbReference>
<dbReference type="GO" id="GO:0070402">
    <property type="term" value="F:NADPH binding"/>
    <property type="evidence" value="ECO:0007669"/>
    <property type="project" value="TreeGrafter"/>
</dbReference>
<evidence type="ECO:0000259" key="3">
    <source>
        <dbReference type="SMART" id="SM00829"/>
    </source>
</evidence>
<evidence type="ECO:0000256" key="1">
    <source>
        <dbReference type="ARBA" id="ARBA00022857"/>
    </source>
</evidence>
<gene>
    <name evidence="4" type="ORF">EC912_10553</name>
</gene>
<dbReference type="InterPro" id="IPR036291">
    <property type="entry name" value="NAD(P)-bd_dom_sf"/>
</dbReference>
<dbReference type="AlphaFoldDB" id="A0A4R3YQI8"/>
<dbReference type="EMBL" id="SMCS01000005">
    <property type="protein sequence ID" value="TCV93193.1"/>
    <property type="molecule type" value="Genomic_DNA"/>
</dbReference>
<keyword evidence="5" id="KW-1185">Reference proteome</keyword>
<evidence type="ECO:0000256" key="2">
    <source>
        <dbReference type="ARBA" id="ARBA00023002"/>
    </source>
</evidence>
<dbReference type="PANTHER" id="PTHR48106:SF13">
    <property type="entry name" value="QUINONE OXIDOREDUCTASE-RELATED"/>
    <property type="match status" value="1"/>
</dbReference>
<dbReference type="GO" id="GO:0005829">
    <property type="term" value="C:cytosol"/>
    <property type="evidence" value="ECO:0007669"/>
    <property type="project" value="TreeGrafter"/>
</dbReference>
<dbReference type="Gene3D" id="3.90.180.10">
    <property type="entry name" value="Medium-chain alcohol dehydrogenases, catalytic domain"/>
    <property type="match status" value="1"/>
</dbReference>
<dbReference type="GO" id="GO:0003960">
    <property type="term" value="F:quinone reductase (NADPH) activity"/>
    <property type="evidence" value="ECO:0007669"/>
    <property type="project" value="InterPro"/>
</dbReference>
<accession>A0A4R3YQI8</accession>
<protein>
    <submittedName>
        <fullName evidence="4">NADPH2:quinone reductase</fullName>
    </submittedName>
</protein>
<comment type="caution">
    <text evidence="4">The sequence shown here is derived from an EMBL/GenBank/DDBJ whole genome shotgun (WGS) entry which is preliminary data.</text>
</comment>
<dbReference type="RefSeq" id="WP_132144804.1">
    <property type="nucleotide sequence ID" value="NZ_SMCS01000005.1"/>
</dbReference>
<sequence>MHALIFDRFGTADVLRWDAVADPVPGPGQVLVRMEAVGLNFADVYRRNGMYHLAGPAPWILGYEGAGVVASSGGPYPIGTRIGFADMPFANAELVAVDADKLIPLPDDISCETAAAVLLQGLTAQYLVTDSFHPRPGQVALVHAAAGGVGLLLVQMLVAKGVRVIGIASSETKRDAARHAGAAVAVGYEGLVDRVSEATHGAGVDVTYDSVGRTLGESLAATRTGGTVVFYGMAAGDPDPVDPRLLMDRSLTLTGGDLWNVLTDAQVRRSRADELFAQIRSGVVVPTIAARFPLSEGAKGHVFIESRSAIGKVVMFVR</sequence>
<organism evidence="4 5">
    <name type="scientific">Luteibacter rhizovicinus</name>
    <dbReference type="NCBI Taxonomy" id="242606"/>
    <lineage>
        <taxon>Bacteria</taxon>
        <taxon>Pseudomonadati</taxon>
        <taxon>Pseudomonadota</taxon>
        <taxon>Gammaproteobacteria</taxon>
        <taxon>Lysobacterales</taxon>
        <taxon>Rhodanobacteraceae</taxon>
        <taxon>Luteibacter</taxon>
    </lineage>
</organism>
<dbReference type="Pfam" id="PF08240">
    <property type="entry name" value="ADH_N"/>
    <property type="match status" value="1"/>
</dbReference>
<evidence type="ECO:0000313" key="4">
    <source>
        <dbReference type="EMBL" id="TCV93193.1"/>
    </source>
</evidence>
<dbReference type="GO" id="GO:0035925">
    <property type="term" value="F:mRNA 3'-UTR AU-rich region binding"/>
    <property type="evidence" value="ECO:0007669"/>
    <property type="project" value="TreeGrafter"/>
</dbReference>
<dbReference type="OrthoDB" id="9785812at2"/>
<dbReference type="InterPro" id="IPR047618">
    <property type="entry name" value="QOR-like"/>
</dbReference>
<dbReference type="PANTHER" id="PTHR48106">
    <property type="entry name" value="QUINONE OXIDOREDUCTASE PIG3-RELATED"/>
    <property type="match status" value="1"/>
</dbReference>
<dbReference type="SMART" id="SM00829">
    <property type="entry name" value="PKS_ER"/>
    <property type="match status" value="1"/>
</dbReference>
<dbReference type="Proteomes" id="UP000295645">
    <property type="component" value="Unassembled WGS sequence"/>
</dbReference>
<keyword evidence="1" id="KW-0521">NADP</keyword>
<name>A0A4R3YQI8_9GAMM</name>
<dbReference type="InterPro" id="IPR020843">
    <property type="entry name" value="ER"/>
</dbReference>
<feature type="domain" description="Enoyl reductase (ER)" evidence="3">
    <location>
        <begin position="10"/>
        <end position="315"/>
    </location>
</feature>